<name>A0A0D7BNL5_9AGAR</name>
<dbReference type="EMBL" id="KN880450">
    <property type="protein sequence ID" value="KIY71770.1"/>
    <property type="molecule type" value="Genomic_DNA"/>
</dbReference>
<dbReference type="OrthoDB" id="3147730at2759"/>
<dbReference type="AlphaFoldDB" id="A0A0D7BNL5"/>
<dbReference type="STRING" id="1314674.A0A0D7BNL5"/>
<protein>
    <submittedName>
        <fullName evidence="1">Uncharacterized protein</fullName>
    </submittedName>
</protein>
<evidence type="ECO:0000313" key="2">
    <source>
        <dbReference type="Proteomes" id="UP000054007"/>
    </source>
</evidence>
<accession>A0A0D7BNL5</accession>
<dbReference type="Proteomes" id="UP000054007">
    <property type="component" value="Unassembled WGS sequence"/>
</dbReference>
<reference evidence="1 2" key="1">
    <citation type="journal article" date="2015" name="Fungal Genet. Biol.">
        <title>Evolution of novel wood decay mechanisms in Agaricales revealed by the genome sequences of Fistulina hepatica and Cylindrobasidium torrendii.</title>
        <authorList>
            <person name="Floudas D."/>
            <person name="Held B.W."/>
            <person name="Riley R."/>
            <person name="Nagy L.G."/>
            <person name="Koehler G."/>
            <person name="Ransdell A.S."/>
            <person name="Younus H."/>
            <person name="Chow J."/>
            <person name="Chiniquy J."/>
            <person name="Lipzen A."/>
            <person name="Tritt A."/>
            <person name="Sun H."/>
            <person name="Haridas S."/>
            <person name="LaButti K."/>
            <person name="Ohm R.A."/>
            <person name="Kues U."/>
            <person name="Blanchette R.A."/>
            <person name="Grigoriev I.V."/>
            <person name="Minto R.E."/>
            <person name="Hibbett D.S."/>
        </authorList>
    </citation>
    <scope>NUCLEOTIDE SEQUENCE [LARGE SCALE GENOMIC DNA]</scope>
    <source>
        <strain evidence="1 2">FP15055 ss-10</strain>
    </source>
</reference>
<organism evidence="1 2">
    <name type="scientific">Cylindrobasidium torrendii FP15055 ss-10</name>
    <dbReference type="NCBI Taxonomy" id="1314674"/>
    <lineage>
        <taxon>Eukaryota</taxon>
        <taxon>Fungi</taxon>
        <taxon>Dikarya</taxon>
        <taxon>Basidiomycota</taxon>
        <taxon>Agaricomycotina</taxon>
        <taxon>Agaricomycetes</taxon>
        <taxon>Agaricomycetidae</taxon>
        <taxon>Agaricales</taxon>
        <taxon>Marasmiineae</taxon>
        <taxon>Physalacriaceae</taxon>
        <taxon>Cylindrobasidium</taxon>
    </lineage>
</organism>
<gene>
    <name evidence="1" type="ORF">CYLTODRAFT_97023</name>
</gene>
<evidence type="ECO:0000313" key="1">
    <source>
        <dbReference type="EMBL" id="KIY71770.1"/>
    </source>
</evidence>
<proteinExistence type="predicted"/>
<keyword evidence="2" id="KW-1185">Reference proteome</keyword>
<sequence length="162" mass="18439">MSETTHFDAILFPSDGRPPTIVQLMTSPMPANSRHVAYGVSAGARMPHPEIHMDYIEDNLGPRAWKYQLVEALEGMNKKFTNPYIVFYPVVSRDGMRFPVNKIIKDFQQRGYSEQNAWRGNIVVAKYRDSPFSSMVNASMADFPLLKNYFLTHPAPTLPSQQ</sequence>